<feature type="region of interest" description="Disordered" evidence="1">
    <location>
        <begin position="1"/>
        <end position="35"/>
    </location>
</feature>
<dbReference type="AlphaFoldDB" id="A0A6J4QD25"/>
<sequence>MSSLTQPHTETQDDAGIAPGADDDAPRAQGRVRGQRLEITSADLTMYAVITGRRPSTEERQRALTWGETDPLHAHIAAAAAALPMQVLRPWHPAALSLRLREIWFNGITFRSTRPQLGRWARRLSGALHDARQRLRPQAR</sequence>
<proteinExistence type="predicted"/>
<accession>A0A6J4QD25</accession>
<evidence type="ECO:0000256" key="1">
    <source>
        <dbReference type="SAM" id="MobiDB-lite"/>
    </source>
</evidence>
<dbReference type="EMBL" id="CADCUQ010000919">
    <property type="protein sequence ID" value="CAA9438418.1"/>
    <property type="molecule type" value="Genomic_DNA"/>
</dbReference>
<name>A0A6J4QD25_9BACT</name>
<protein>
    <submittedName>
        <fullName evidence="2">Uncharacterized protein</fullName>
    </submittedName>
</protein>
<organism evidence="2">
    <name type="scientific">uncultured Phycisphaerae bacterium</name>
    <dbReference type="NCBI Taxonomy" id="904963"/>
    <lineage>
        <taxon>Bacteria</taxon>
        <taxon>Pseudomonadati</taxon>
        <taxon>Planctomycetota</taxon>
        <taxon>Phycisphaerae</taxon>
        <taxon>environmental samples</taxon>
    </lineage>
</organism>
<reference evidence="2" key="1">
    <citation type="submission" date="2020-02" db="EMBL/GenBank/DDBJ databases">
        <authorList>
            <person name="Meier V. D."/>
        </authorList>
    </citation>
    <scope>NUCLEOTIDE SEQUENCE</scope>
    <source>
        <strain evidence="2">AVDCRST_MAG64</strain>
    </source>
</reference>
<gene>
    <name evidence="2" type="ORF">AVDCRST_MAG64-3952</name>
</gene>
<evidence type="ECO:0000313" key="2">
    <source>
        <dbReference type="EMBL" id="CAA9438418.1"/>
    </source>
</evidence>